<dbReference type="EMBL" id="BDSP01000069">
    <property type="protein sequence ID" value="GAX13545.1"/>
    <property type="molecule type" value="Genomic_DNA"/>
</dbReference>
<organism evidence="1 2">
    <name type="scientific">Fistulifera solaris</name>
    <name type="common">Oleaginous diatom</name>
    <dbReference type="NCBI Taxonomy" id="1519565"/>
    <lineage>
        <taxon>Eukaryota</taxon>
        <taxon>Sar</taxon>
        <taxon>Stramenopiles</taxon>
        <taxon>Ochrophyta</taxon>
        <taxon>Bacillariophyta</taxon>
        <taxon>Bacillariophyceae</taxon>
        <taxon>Bacillariophycidae</taxon>
        <taxon>Naviculales</taxon>
        <taxon>Naviculaceae</taxon>
        <taxon>Fistulifera</taxon>
    </lineage>
</organism>
<proteinExistence type="predicted"/>
<reference evidence="1 2" key="1">
    <citation type="journal article" date="2015" name="Plant Cell">
        <title>Oil accumulation by the oleaginous diatom Fistulifera solaris as revealed by the genome and transcriptome.</title>
        <authorList>
            <person name="Tanaka T."/>
            <person name="Maeda Y."/>
            <person name="Veluchamy A."/>
            <person name="Tanaka M."/>
            <person name="Abida H."/>
            <person name="Marechal E."/>
            <person name="Bowler C."/>
            <person name="Muto M."/>
            <person name="Sunaga Y."/>
            <person name="Tanaka M."/>
            <person name="Yoshino T."/>
            <person name="Taniguchi T."/>
            <person name="Fukuda Y."/>
            <person name="Nemoto M."/>
            <person name="Matsumoto M."/>
            <person name="Wong P.S."/>
            <person name="Aburatani S."/>
            <person name="Fujibuchi W."/>
        </authorList>
    </citation>
    <scope>NUCLEOTIDE SEQUENCE [LARGE SCALE GENOMIC DNA]</scope>
    <source>
        <strain evidence="1 2">JPCC DA0580</strain>
    </source>
</reference>
<dbReference type="AlphaFoldDB" id="A0A1Z5JHQ8"/>
<comment type="caution">
    <text evidence="1">The sequence shown here is derived from an EMBL/GenBank/DDBJ whole genome shotgun (WGS) entry which is preliminary data.</text>
</comment>
<accession>A0A1Z5JHQ8</accession>
<evidence type="ECO:0000313" key="2">
    <source>
        <dbReference type="Proteomes" id="UP000198406"/>
    </source>
</evidence>
<protein>
    <submittedName>
        <fullName evidence="1">Methyl-CpG-binding domain protein 4</fullName>
    </submittedName>
</protein>
<evidence type="ECO:0000313" key="1">
    <source>
        <dbReference type="EMBL" id="GAX13545.1"/>
    </source>
</evidence>
<name>A0A1Z5JHQ8_FISSO</name>
<dbReference type="InParanoid" id="A0A1Z5JHQ8"/>
<gene>
    <name evidence="1" type="ORF">FisN_27Lh043</name>
</gene>
<dbReference type="Proteomes" id="UP000198406">
    <property type="component" value="Unassembled WGS sequence"/>
</dbReference>
<keyword evidence="2" id="KW-1185">Reference proteome</keyword>
<sequence length="368" mass="40793">MQQVQRNSLTKQEAVCCDARSRWLSDNCNLQEVEDSYRGIWEANDVKDLSNDTIITAGERLAMLYIQSGRIKQADAVLKALGYKCRLAHSILDYPTSSPLESPQNPPCQIYDEYLDSLTLKILRDAFMDPGADYWVHHNYSVEPPSPYYSFIVPLDNAIDETTCLGNLLRSLQSTSARLKSSIQQATAVELWAHNRPHASGHQFHFDTDNEGCGGVVKHPIITCILYLDAPCGGPSVVTQQRVSSRALAETAWLCPAKSNQLLVMDGKVLHGVVPGKGTAAGRRVTLMLAFWKDIRVREGGTGAARPFPLEVSWAKTLLQKVPASDPTKELRATAPIVLKGVYESVDDGCPWSRTMGLPEYDEIWQGF</sequence>
<dbReference type="OrthoDB" id="64523at2759"/>